<dbReference type="InterPro" id="IPR027417">
    <property type="entry name" value="P-loop_NTPase"/>
</dbReference>
<keyword evidence="4" id="KW-0547">Nucleotide-binding</keyword>
<evidence type="ECO:0000256" key="3">
    <source>
        <dbReference type="ARBA" id="ARBA00022458"/>
    </source>
</evidence>
<gene>
    <name evidence="7" type="ORF">CQZ99_20800</name>
</gene>
<reference evidence="7 8" key="1">
    <citation type="submission" date="2017-09" db="EMBL/GenBank/DDBJ databases">
        <title>Genomic, metabolic, and phenotypic characteristics of bacterial isolates from the natural microbiome of the model nematode Caenorhabditis elegans.</title>
        <authorList>
            <person name="Zimmermann J."/>
            <person name="Obeng N."/>
            <person name="Yang W."/>
            <person name="Obeng O."/>
            <person name="Kissoyan K."/>
            <person name="Pees B."/>
            <person name="Dirksen P."/>
            <person name="Hoppner M."/>
            <person name="Franke A."/>
            <person name="Rosenstiel P."/>
            <person name="Leippe M."/>
            <person name="Dierking K."/>
            <person name="Kaleta C."/>
            <person name="Schulenburg H."/>
        </authorList>
    </citation>
    <scope>NUCLEOTIDE SEQUENCE [LARGE SCALE GENOMIC DNA]</scope>
    <source>
        <strain evidence="7 8">MYb117</strain>
    </source>
</reference>
<dbReference type="GO" id="GO:0005524">
    <property type="term" value="F:ATP binding"/>
    <property type="evidence" value="ECO:0007669"/>
    <property type="project" value="UniProtKB-KW"/>
</dbReference>
<dbReference type="InterPro" id="IPR050763">
    <property type="entry name" value="ABC_transporter_ATP-binding"/>
</dbReference>
<dbReference type="InterPro" id="IPR003439">
    <property type="entry name" value="ABC_transporter-like_ATP-bd"/>
</dbReference>
<proteinExistence type="inferred from homology"/>
<evidence type="ECO:0000256" key="4">
    <source>
        <dbReference type="ARBA" id="ARBA00022741"/>
    </source>
</evidence>
<dbReference type="SUPFAM" id="SSF52540">
    <property type="entry name" value="P-loop containing nucleoside triphosphate hydrolases"/>
    <property type="match status" value="1"/>
</dbReference>
<dbReference type="EMBL" id="PCQL01000026">
    <property type="protein sequence ID" value="PRC13598.1"/>
    <property type="molecule type" value="Genomic_DNA"/>
</dbReference>
<name>A0A2S9EET5_9PSED</name>
<dbReference type="Pfam" id="PF00005">
    <property type="entry name" value="ABC_tran"/>
    <property type="match status" value="1"/>
</dbReference>
<dbReference type="PROSITE" id="PS50893">
    <property type="entry name" value="ABC_TRANSPORTER_2"/>
    <property type="match status" value="1"/>
</dbReference>
<keyword evidence="3" id="KW-0536">Nodulation</keyword>
<feature type="domain" description="ABC transporter" evidence="6">
    <location>
        <begin position="2"/>
        <end position="231"/>
    </location>
</feature>
<evidence type="ECO:0000256" key="5">
    <source>
        <dbReference type="ARBA" id="ARBA00022840"/>
    </source>
</evidence>
<evidence type="ECO:0000313" key="7">
    <source>
        <dbReference type="EMBL" id="PRC13598.1"/>
    </source>
</evidence>
<evidence type="ECO:0000259" key="6">
    <source>
        <dbReference type="PROSITE" id="PS50893"/>
    </source>
</evidence>
<dbReference type="GO" id="GO:0016887">
    <property type="term" value="F:ATP hydrolysis activity"/>
    <property type="evidence" value="ECO:0007669"/>
    <property type="project" value="InterPro"/>
</dbReference>
<keyword evidence="8" id="KW-1185">Reference proteome</keyword>
<keyword evidence="5 7" id="KW-0067">ATP-binding</keyword>
<sequence>MIEIINLIKCQGTRKIINDVSFSAQHHECVGLFGEDSTAKTALLNLMSGSTLPSSGHVTIEGFNTQTQPFKARKSVGYQLDHDLAPPKMSVKEFLHFIAAVRGFHGREKRVRIEHTVTRMELQPVLDAPLDALSIGFKRKISIAQAILHDPALLLLNEPSKGFTSDEKHGLKKLIETLRQEMTVIIASRHCDELSELCTRALVIAGGRLMADTPLPDLQRGSRHYQAVTLTADAPLDLLALAVLPGVAGIEEHRHAPGTVTVLAMPGHKIYSHINALIASRRWKINSMYLEPGRLNEVVHQLSRETPA</sequence>
<keyword evidence="2" id="KW-0813">Transport</keyword>
<dbReference type="PANTHER" id="PTHR42711">
    <property type="entry name" value="ABC TRANSPORTER ATP-BINDING PROTEIN"/>
    <property type="match status" value="1"/>
</dbReference>
<comment type="caution">
    <text evidence="7">The sequence shown here is derived from an EMBL/GenBank/DDBJ whole genome shotgun (WGS) entry which is preliminary data.</text>
</comment>
<evidence type="ECO:0000313" key="8">
    <source>
        <dbReference type="Proteomes" id="UP000238045"/>
    </source>
</evidence>
<dbReference type="RefSeq" id="WP_105698480.1">
    <property type="nucleotide sequence ID" value="NZ_CP159260.1"/>
</dbReference>
<dbReference type="PANTHER" id="PTHR42711:SF5">
    <property type="entry name" value="ABC TRANSPORTER ATP-BINDING PROTEIN NATA"/>
    <property type="match status" value="1"/>
</dbReference>
<evidence type="ECO:0000256" key="2">
    <source>
        <dbReference type="ARBA" id="ARBA00022448"/>
    </source>
</evidence>
<protein>
    <submittedName>
        <fullName evidence="7">ABC transporter ATP-binding protein</fullName>
    </submittedName>
</protein>
<evidence type="ECO:0000256" key="1">
    <source>
        <dbReference type="ARBA" id="ARBA00005417"/>
    </source>
</evidence>
<dbReference type="AlphaFoldDB" id="A0A2S9EET5"/>
<dbReference type="Gene3D" id="3.40.50.300">
    <property type="entry name" value="P-loop containing nucleotide triphosphate hydrolases"/>
    <property type="match status" value="1"/>
</dbReference>
<comment type="similarity">
    <text evidence="1">Belongs to the ABC transporter superfamily.</text>
</comment>
<dbReference type="Proteomes" id="UP000238045">
    <property type="component" value="Unassembled WGS sequence"/>
</dbReference>
<accession>A0A2S9EET5</accession>
<organism evidence="7 8">
    <name type="scientific">Pseudomonas poae</name>
    <dbReference type="NCBI Taxonomy" id="200451"/>
    <lineage>
        <taxon>Bacteria</taxon>
        <taxon>Pseudomonadati</taxon>
        <taxon>Pseudomonadota</taxon>
        <taxon>Gammaproteobacteria</taxon>
        <taxon>Pseudomonadales</taxon>
        <taxon>Pseudomonadaceae</taxon>
        <taxon>Pseudomonas</taxon>
    </lineage>
</organism>